<feature type="non-terminal residue" evidence="1">
    <location>
        <position position="1"/>
    </location>
</feature>
<evidence type="ECO:0000313" key="2">
    <source>
        <dbReference type="Proteomes" id="UP000784294"/>
    </source>
</evidence>
<accession>A0A448XM15</accession>
<dbReference type="AlphaFoldDB" id="A0A448XM15"/>
<organism evidence="1 2">
    <name type="scientific">Protopolystoma xenopodis</name>
    <dbReference type="NCBI Taxonomy" id="117903"/>
    <lineage>
        <taxon>Eukaryota</taxon>
        <taxon>Metazoa</taxon>
        <taxon>Spiralia</taxon>
        <taxon>Lophotrochozoa</taxon>
        <taxon>Platyhelminthes</taxon>
        <taxon>Monogenea</taxon>
        <taxon>Polyopisthocotylea</taxon>
        <taxon>Polystomatidea</taxon>
        <taxon>Polystomatidae</taxon>
        <taxon>Protopolystoma</taxon>
    </lineage>
</organism>
<evidence type="ECO:0000313" key="1">
    <source>
        <dbReference type="EMBL" id="VEL39817.1"/>
    </source>
</evidence>
<dbReference type="Proteomes" id="UP000784294">
    <property type="component" value="Unassembled WGS sequence"/>
</dbReference>
<comment type="caution">
    <text evidence="1">The sequence shown here is derived from an EMBL/GenBank/DDBJ whole genome shotgun (WGS) entry which is preliminary data.</text>
</comment>
<protein>
    <submittedName>
        <fullName evidence="1">Uncharacterized protein</fullName>
    </submittedName>
</protein>
<sequence length="77" mass="8162">ASSPSVPHTTIPTIPVTSVALTTTSFKCDSLEVAKDAAKLPAEIEVNEVVVPDILSPMALGKEITVRWVLLNSSVYL</sequence>
<dbReference type="EMBL" id="CAAALY010262632">
    <property type="protein sequence ID" value="VEL39817.1"/>
    <property type="molecule type" value="Genomic_DNA"/>
</dbReference>
<proteinExistence type="predicted"/>
<name>A0A448XM15_9PLAT</name>
<keyword evidence="2" id="KW-1185">Reference proteome</keyword>
<reference evidence="1" key="1">
    <citation type="submission" date="2018-11" db="EMBL/GenBank/DDBJ databases">
        <authorList>
            <consortium name="Pathogen Informatics"/>
        </authorList>
    </citation>
    <scope>NUCLEOTIDE SEQUENCE</scope>
</reference>
<gene>
    <name evidence="1" type="ORF">PXEA_LOCUS33257</name>
</gene>